<keyword evidence="2" id="KW-1185">Reference proteome</keyword>
<dbReference type="Pfam" id="PF13801">
    <property type="entry name" value="Metal_resist"/>
    <property type="match status" value="1"/>
</dbReference>
<proteinExistence type="predicted"/>
<reference evidence="1 2" key="1">
    <citation type="journal article" date="2011" name="J. Bacteriol.">
        <title>Genome sequence of the verrucomicrobium Opitutus terrae PB90-1, an abundant inhabitant of rice paddy soil ecosystems.</title>
        <authorList>
            <person name="van Passel M.W."/>
            <person name="Kant R."/>
            <person name="Palva A."/>
            <person name="Copeland A."/>
            <person name="Lucas S."/>
            <person name="Lapidus A."/>
            <person name="Glavina del Rio T."/>
            <person name="Pitluck S."/>
            <person name="Goltsman E."/>
            <person name="Clum A."/>
            <person name="Sun H."/>
            <person name="Schmutz J."/>
            <person name="Larimer F.W."/>
            <person name="Land M.L."/>
            <person name="Hauser L."/>
            <person name="Kyrpides N."/>
            <person name="Mikhailova N."/>
            <person name="Richardson P.P."/>
            <person name="Janssen P.H."/>
            <person name="de Vos W.M."/>
            <person name="Smidt H."/>
        </authorList>
    </citation>
    <scope>NUCLEOTIDE SEQUENCE [LARGE SCALE GENOMIC DNA]</scope>
    <source>
        <strain evidence="2">DSM 11246 / JCM 15787 / PB90-1</strain>
    </source>
</reference>
<organism evidence="1 2">
    <name type="scientific">Opitutus terrae (strain DSM 11246 / JCM 15787 / PB90-1)</name>
    <dbReference type="NCBI Taxonomy" id="452637"/>
    <lineage>
        <taxon>Bacteria</taxon>
        <taxon>Pseudomonadati</taxon>
        <taxon>Verrucomicrobiota</taxon>
        <taxon>Opitutia</taxon>
        <taxon>Opitutales</taxon>
        <taxon>Opitutaceae</taxon>
        <taxon>Opitutus</taxon>
    </lineage>
</organism>
<protein>
    <submittedName>
        <fullName evidence="1">Uncharacterized protein</fullName>
    </submittedName>
</protein>
<dbReference type="eggNOG" id="ENOG502ZV7P">
    <property type="taxonomic scope" value="Bacteria"/>
</dbReference>
<dbReference type="KEGG" id="ote:Oter_4435"/>
<dbReference type="InterPro" id="IPR025961">
    <property type="entry name" value="Metal_resist"/>
</dbReference>
<evidence type="ECO:0000313" key="1">
    <source>
        <dbReference type="EMBL" id="ACB77706.1"/>
    </source>
</evidence>
<dbReference type="HOGENOM" id="CLU_1843107_0_0_0"/>
<name>B1ZPY5_OPITP</name>
<sequence length="139" mass="15609">MTAGASGFAWRAIRPGEKPVVAERELQWLQREFRLSDDATLRIAALHRRYTTDCESQWLTLQASQAELARLMQSGRGMTPELAAALDRSSAMVAECQRRMAQHFLEVAAIMPPGTSERYIAVMTPVATHPEQGWRNAMH</sequence>
<dbReference type="Proteomes" id="UP000007013">
    <property type="component" value="Chromosome"/>
</dbReference>
<evidence type="ECO:0000313" key="2">
    <source>
        <dbReference type="Proteomes" id="UP000007013"/>
    </source>
</evidence>
<accession>B1ZPY5</accession>
<dbReference type="AlphaFoldDB" id="B1ZPY5"/>
<dbReference type="Gene3D" id="1.20.120.1490">
    <property type="match status" value="1"/>
</dbReference>
<dbReference type="STRING" id="452637.Oter_4435"/>
<dbReference type="EMBL" id="CP001032">
    <property type="protein sequence ID" value="ACB77706.1"/>
    <property type="molecule type" value="Genomic_DNA"/>
</dbReference>
<gene>
    <name evidence="1" type="ordered locus">Oter_4435</name>
</gene>